<dbReference type="Proteomes" id="UP001169823">
    <property type="component" value="Unassembled WGS sequence"/>
</dbReference>
<organism evidence="1 2">
    <name type="scientific">Celeribacter halophilus</name>
    <dbReference type="NCBI Taxonomy" id="576117"/>
    <lineage>
        <taxon>Bacteria</taxon>
        <taxon>Pseudomonadati</taxon>
        <taxon>Pseudomonadota</taxon>
        <taxon>Alphaproteobacteria</taxon>
        <taxon>Rhodobacterales</taxon>
        <taxon>Roseobacteraceae</taxon>
        <taxon>Celeribacter</taxon>
    </lineage>
</organism>
<sequence>MSNLFWLTDEQMARLRPFFPKSHGKPRVDDRRV</sequence>
<evidence type="ECO:0000313" key="1">
    <source>
        <dbReference type="EMBL" id="MDO6458612.1"/>
    </source>
</evidence>
<proteinExistence type="predicted"/>
<comment type="caution">
    <text evidence="1">The sequence shown here is derived from an EMBL/GenBank/DDBJ whole genome shotgun (WGS) entry which is preliminary data.</text>
</comment>
<protein>
    <submittedName>
        <fullName evidence="1">IS5/IS1182 family transposase</fullName>
    </submittedName>
</protein>
<evidence type="ECO:0000313" key="2">
    <source>
        <dbReference type="Proteomes" id="UP001169823"/>
    </source>
</evidence>
<dbReference type="AlphaFoldDB" id="A0AAW7XWI6"/>
<dbReference type="EMBL" id="JAUOPJ010000015">
    <property type="protein sequence ID" value="MDO6458612.1"/>
    <property type="molecule type" value="Genomic_DNA"/>
</dbReference>
<accession>A0AAW7XWI6</accession>
<gene>
    <name evidence="1" type="ORF">Q4494_16115</name>
</gene>
<name>A0AAW7XWI6_9RHOB</name>
<reference evidence="1" key="1">
    <citation type="submission" date="2023-07" db="EMBL/GenBank/DDBJ databases">
        <title>Genome content predicts the carbon catabolic preferences of heterotrophic bacteria.</title>
        <authorList>
            <person name="Gralka M."/>
        </authorList>
    </citation>
    <scope>NUCLEOTIDE SEQUENCE</scope>
    <source>
        <strain evidence="1">I2M02</strain>
    </source>
</reference>
<feature type="non-terminal residue" evidence="1">
    <location>
        <position position="33"/>
    </location>
</feature>